<dbReference type="AlphaFoldDB" id="A0A3N1UU27"/>
<sequence>MDPPDKCAARSATISPQALRAEWELESVTAFCSVCLKSIRSSRSRRAQLFLFAKRVFYRMQLKHPAFFILWILAVTFAEAQFVGGPIAAGNRVFGAARSASSSQNDLQGKLLALGIWMLCLFMALGVSPTAVEKRLTKVRTQEA</sequence>
<feature type="transmembrane region" description="Helical" evidence="1">
    <location>
        <begin position="109"/>
        <end position="132"/>
    </location>
</feature>
<keyword evidence="1" id="KW-0812">Transmembrane</keyword>
<reference evidence="2 3" key="1">
    <citation type="submission" date="2018-11" db="EMBL/GenBank/DDBJ databases">
        <title>Genomic Encyclopedia of Type Strains, Phase IV (KMG-IV): sequencing the most valuable type-strain genomes for metagenomic binning, comparative biology and taxonomic classification.</title>
        <authorList>
            <person name="Goeker M."/>
        </authorList>
    </citation>
    <scope>NUCLEOTIDE SEQUENCE [LARGE SCALE GENOMIC DNA]</scope>
    <source>
        <strain evidence="2 3">DSM 22027</strain>
    </source>
</reference>
<comment type="caution">
    <text evidence="2">The sequence shown here is derived from an EMBL/GenBank/DDBJ whole genome shotgun (WGS) entry which is preliminary data.</text>
</comment>
<evidence type="ECO:0000313" key="3">
    <source>
        <dbReference type="Proteomes" id="UP000276223"/>
    </source>
</evidence>
<keyword evidence="3" id="KW-1185">Reference proteome</keyword>
<evidence type="ECO:0000313" key="2">
    <source>
        <dbReference type="EMBL" id="ROQ93218.1"/>
    </source>
</evidence>
<protein>
    <submittedName>
        <fullName evidence="2">Uncharacterized protein</fullName>
    </submittedName>
</protein>
<accession>A0A3N1UU27</accession>
<name>A0A3N1UU27_9BACT</name>
<gene>
    <name evidence="2" type="ORF">EDC27_1226</name>
</gene>
<organism evidence="2 3">
    <name type="scientific">Desulfosoma caldarium</name>
    <dbReference type="NCBI Taxonomy" id="610254"/>
    <lineage>
        <taxon>Bacteria</taxon>
        <taxon>Pseudomonadati</taxon>
        <taxon>Thermodesulfobacteriota</taxon>
        <taxon>Syntrophobacteria</taxon>
        <taxon>Syntrophobacterales</taxon>
        <taxon>Syntrophobacteraceae</taxon>
        <taxon>Desulfosoma</taxon>
    </lineage>
</organism>
<proteinExistence type="predicted"/>
<dbReference type="Proteomes" id="UP000276223">
    <property type="component" value="Unassembled WGS sequence"/>
</dbReference>
<keyword evidence="1" id="KW-1133">Transmembrane helix</keyword>
<evidence type="ECO:0000256" key="1">
    <source>
        <dbReference type="SAM" id="Phobius"/>
    </source>
</evidence>
<feature type="transmembrane region" description="Helical" evidence="1">
    <location>
        <begin position="67"/>
        <end position="89"/>
    </location>
</feature>
<dbReference type="EMBL" id="RJVA01000011">
    <property type="protein sequence ID" value="ROQ93218.1"/>
    <property type="molecule type" value="Genomic_DNA"/>
</dbReference>
<keyword evidence="1" id="KW-0472">Membrane</keyword>